<reference evidence="7" key="2">
    <citation type="journal article" date="2024" name="Antonie Van Leeuwenhoek">
        <title>Roseihalotalea indica gen. nov., sp. nov., a halophilic Bacteroidetes from mesopelagic Southwest Indian Ocean with higher carbohydrate metabolic potential.</title>
        <authorList>
            <person name="Chen B."/>
            <person name="Zhang M."/>
            <person name="Lin D."/>
            <person name="Ye J."/>
            <person name="Tang K."/>
        </authorList>
    </citation>
    <scope>NUCLEOTIDE SEQUENCE</scope>
    <source>
        <strain evidence="7">TK19036</strain>
    </source>
</reference>
<feature type="transmembrane region" description="Helical" evidence="6">
    <location>
        <begin position="379"/>
        <end position="402"/>
    </location>
</feature>
<dbReference type="GO" id="GO:0015385">
    <property type="term" value="F:sodium:proton antiporter activity"/>
    <property type="evidence" value="ECO:0007669"/>
    <property type="project" value="UniProtKB-UniRule"/>
</dbReference>
<reference evidence="7" key="1">
    <citation type="journal article" date="2023" name="Comput. Struct. Biotechnol. J.">
        <title>Discovery of a novel marine Bacteroidetes with a rich repertoire of carbohydrate-active enzymes.</title>
        <authorList>
            <person name="Chen B."/>
            <person name="Liu G."/>
            <person name="Chen Q."/>
            <person name="Wang H."/>
            <person name="Liu L."/>
            <person name="Tang K."/>
        </authorList>
    </citation>
    <scope>NUCLEOTIDE SEQUENCE</scope>
    <source>
        <strain evidence="7">TK19036</strain>
    </source>
</reference>
<evidence type="ECO:0000256" key="6">
    <source>
        <dbReference type="HAMAP-Rule" id="MF_01844"/>
    </source>
</evidence>
<evidence type="ECO:0000256" key="3">
    <source>
        <dbReference type="ARBA" id="ARBA00022692"/>
    </source>
</evidence>
<feature type="transmembrane region" description="Helical" evidence="6">
    <location>
        <begin position="306"/>
        <end position="327"/>
    </location>
</feature>
<dbReference type="GO" id="GO:0005886">
    <property type="term" value="C:plasma membrane"/>
    <property type="evidence" value="ECO:0007669"/>
    <property type="project" value="UniProtKB-SubCell"/>
</dbReference>
<evidence type="ECO:0000313" key="7">
    <source>
        <dbReference type="EMBL" id="WKN34526.1"/>
    </source>
</evidence>
<dbReference type="NCBIfam" id="TIGR00773">
    <property type="entry name" value="NhaA"/>
    <property type="match status" value="1"/>
</dbReference>
<proteinExistence type="inferred from homology"/>
<dbReference type="Gene3D" id="1.20.1530.10">
    <property type="entry name" value="Na+/H+ antiporter like domain"/>
    <property type="match status" value="1"/>
</dbReference>
<feature type="transmembrane region" description="Helical" evidence="6">
    <location>
        <begin position="21"/>
        <end position="40"/>
    </location>
</feature>
<comment type="similarity">
    <text evidence="6">Belongs to the NhaA Na(+)/H(+) (TC 2.A.33) antiporter family.</text>
</comment>
<dbReference type="InterPro" id="IPR004670">
    <property type="entry name" value="NhaA"/>
</dbReference>
<dbReference type="InterPro" id="IPR023171">
    <property type="entry name" value="Na/H_antiporter_dom_sf"/>
</dbReference>
<keyword evidence="2 6" id="KW-1003">Cell membrane</keyword>
<evidence type="ECO:0000256" key="4">
    <source>
        <dbReference type="ARBA" id="ARBA00022989"/>
    </source>
</evidence>
<dbReference type="Pfam" id="PF06965">
    <property type="entry name" value="Na_H_antiport_1"/>
    <property type="match status" value="1"/>
</dbReference>
<comment type="subcellular location">
    <subcellularLocation>
        <location evidence="1">Cell inner membrane</location>
        <topology evidence="1">Multi-pass membrane protein</topology>
    </subcellularLocation>
    <subcellularLocation>
        <location evidence="6">Cell membrane</location>
        <topology evidence="6">Multi-pass membrane protein</topology>
    </subcellularLocation>
</comment>
<dbReference type="HAMAP" id="MF_01844">
    <property type="entry name" value="NhaA"/>
    <property type="match status" value="1"/>
</dbReference>
<feature type="transmembrane region" description="Helical" evidence="6">
    <location>
        <begin position="220"/>
        <end position="244"/>
    </location>
</feature>
<keyword evidence="6" id="KW-0406">Ion transport</keyword>
<sequence>MQREPIDRVLVPTYRFLQQDSASGTVLIVAVVIALVWANFGGDSYINLLHTEFTVGFPGWSLTKSIHHWINDGLMTVFFFSIGLEIKQEILTGELSTVKKATLPMVAAIGGMVVPALVFVLLTYGKPGSHGWGIPMATDIAFALGLLSFISRQVPTSLKVFLTALAVVDDLGAVLVIALFYTDGIVVSELGIAVLFMGAMFLANYLGFRRSWVYLTIGTLGLWYAVLLSGVHATIAGVLAAIAIPVRTRISEHDFTQQMQKLIDRFTKSPVGAGNFLSSEQTHIIDKMDSLTERAQTPLQRFEHQLAPLISFVIMPVFALANAGVVIEGNLLDIITQPVCYGIIAGLLIGKLVGIFSFSRLAVRLGGGQLPKNSNWSQLAGISVFGGIGFTMSLFIAELAFVDAVLLRNAKIGILIASVIASIGALTYFKVFLRNRQPTEKKHLA</sequence>
<keyword evidence="6" id="KW-0813">Transport</keyword>
<feature type="transmembrane region" description="Helical" evidence="6">
    <location>
        <begin position="105"/>
        <end position="124"/>
    </location>
</feature>
<evidence type="ECO:0000256" key="5">
    <source>
        <dbReference type="ARBA" id="ARBA00023136"/>
    </source>
</evidence>
<feature type="transmembrane region" description="Helical" evidence="6">
    <location>
        <begin position="339"/>
        <end position="359"/>
    </location>
</feature>
<keyword evidence="3 6" id="KW-0812">Transmembrane</keyword>
<keyword evidence="6" id="KW-0739">Sodium transport</keyword>
<evidence type="ECO:0000256" key="2">
    <source>
        <dbReference type="ARBA" id="ARBA00022475"/>
    </source>
</evidence>
<keyword evidence="5 6" id="KW-0472">Membrane</keyword>
<keyword evidence="6" id="KW-0050">Antiport</keyword>
<comment type="catalytic activity">
    <reaction evidence="6">
        <text>Na(+)(in) + 2 H(+)(out) = Na(+)(out) + 2 H(+)(in)</text>
        <dbReference type="Rhea" id="RHEA:29251"/>
        <dbReference type="ChEBI" id="CHEBI:15378"/>
        <dbReference type="ChEBI" id="CHEBI:29101"/>
    </reaction>
</comment>
<organism evidence="7">
    <name type="scientific">Roseihalotalea indica</name>
    <dbReference type="NCBI Taxonomy" id="2867963"/>
    <lineage>
        <taxon>Bacteria</taxon>
        <taxon>Pseudomonadati</taxon>
        <taxon>Bacteroidota</taxon>
        <taxon>Cytophagia</taxon>
        <taxon>Cytophagales</taxon>
        <taxon>Catalimonadaceae</taxon>
        <taxon>Roseihalotalea</taxon>
    </lineage>
</organism>
<dbReference type="PANTHER" id="PTHR30341:SF0">
    <property type="entry name" value="NA(+)_H(+) ANTIPORTER NHAA"/>
    <property type="match status" value="1"/>
</dbReference>
<feature type="transmembrane region" description="Helical" evidence="6">
    <location>
        <begin position="414"/>
        <end position="433"/>
    </location>
</feature>
<accession>A0AA49JCA4</accession>
<comment type="function">
    <text evidence="6">Na(+)/H(+) antiporter that extrudes sodium in exchange for external protons.</text>
</comment>
<gene>
    <name evidence="6 7" type="primary">nhaA</name>
    <name evidence="7" type="ORF">K4G66_19310</name>
</gene>
<keyword evidence="6" id="KW-0915">Sodium</keyword>
<dbReference type="GO" id="GO:0006885">
    <property type="term" value="P:regulation of pH"/>
    <property type="evidence" value="ECO:0007669"/>
    <property type="project" value="UniProtKB-UniRule"/>
</dbReference>
<feature type="transmembrane region" description="Helical" evidence="6">
    <location>
        <begin position="187"/>
        <end position="208"/>
    </location>
</feature>
<dbReference type="PANTHER" id="PTHR30341">
    <property type="entry name" value="SODIUM ION/PROTON ANTIPORTER NHAA-RELATED"/>
    <property type="match status" value="1"/>
</dbReference>
<dbReference type="EMBL" id="CP120682">
    <property type="protein sequence ID" value="WKN34526.1"/>
    <property type="molecule type" value="Genomic_DNA"/>
</dbReference>
<keyword evidence="4 6" id="KW-1133">Transmembrane helix</keyword>
<dbReference type="AlphaFoldDB" id="A0AA49JCA4"/>
<evidence type="ECO:0000256" key="1">
    <source>
        <dbReference type="ARBA" id="ARBA00004429"/>
    </source>
</evidence>
<name>A0AA49JCA4_9BACT</name>
<feature type="transmembrane region" description="Helical" evidence="6">
    <location>
        <begin position="161"/>
        <end position="181"/>
    </location>
</feature>
<protein>
    <recommendedName>
        <fullName evidence="6">Na(+)/H(+) antiporter NhaA</fullName>
    </recommendedName>
    <alternativeName>
        <fullName evidence="6">Sodium/proton antiporter NhaA</fullName>
    </alternativeName>
</protein>
<feature type="transmembrane region" description="Helical" evidence="6">
    <location>
        <begin position="130"/>
        <end position="149"/>
    </location>
</feature>